<reference evidence="1" key="1">
    <citation type="submission" date="2018-02" db="EMBL/GenBank/DDBJ databases">
        <authorList>
            <person name="Cohen D.B."/>
            <person name="Kent A.D."/>
        </authorList>
    </citation>
    <scope>NUCLEOTIDE SEQUENCE</scope>
</reference>
<name>A0A2N9G9Z6_FAGSY</name>
<sequence length="170" mass="18780">MLNSHLSISEPHHRLSTLVREKSWHLLPILFRIGHPALPEELASKCKLFDPSPDFVRYLCSIPGSPIHLLENGLVTVSMSAILAFKEFVAKAVNGGTVSRFGIRVLESNRVWNCNLKTCFRKRKGVALDGLAVSIAKRRLSFPAGNGGSERDRALLCLEDGIEDTSAKVF</sequence>
<accession>A0A2N9G9Z6</accession>
<protein>
    <submittedName>
        <fullName evidence="1">Uncharacterized protein</fullName>
    </submittedName>
</protein>
<dbReference type="AlphaFoldDB" id="A0A2N9G9Z6"/>
<evidence type="ECO:0000313" key="1">
    <source>
        <dbReference type="EMBL" id="SPC99467.1"/>
    </source>
</evidence>
<organism evidence="1">
    <name type="scientific">Fagus sylvatica</name>
    <name type="common">Beechnut</name>
    <dbReference type="NCBI Taxonomy" id="28930"/>
    <lineage>
        <taxon>Eukaryota</taxon>
        <taxon>Viridiplantae</taxon>
        <taxon>Streptophyta</taxon>
        <taxon>Embryophyta</taxon>
        <taxon>Tracheophyta</taxon>
        <taxon>Spermatophyta</taxon>
        <taxon>Magnoliopsida</taxon>
        <taxon>eudicotyledons</taxon>
        <taxon>Gunneridae</taxon>
        <taxon>Pentapetalae</taxon>
        <taxon>rosids</taxon>
        <taxon>fabids</taxon>
        <taxon>Fagales</taxon>
        <taxon>Fagaceae</taxon>
        <taxon>Fagus</taxon>
    </lineage>
</organism>
<dbReference type="EMBL" id="OIVN01001979">
    <property type="protein sequence ID" value="SPC99467.1"/>
    <property type="molecule type" value="Genomic_DNA"/>
</dbReference>
<gene>
    <name evidence="1" type="ORF">FSB_LOCUS27349</name>
</gene>
<proteinExistence type="predicted"/>